<evidence type="ECO:0000313" key="6">
    <source>
        <dbReference type="Proteomes" id="UP000092213"/>
    </source>
</evidence>
<sequence length="324" mass="34232">MHKAGWKKAFAALACGLCVVSAARADTYPGKPITIVAPYPPGGATDLYARSVAGGLQELGQSVIVDNRAGASGIIGADYVSRAAPDGYTMLIGASSMFSVLPLLSKRMDSVYQKIEPISILGFNPSYVVVPATLPVNTIQELVAFIKQNPGKYGYGSAGTGTSQHVFMELFKQRVGLDIFPVQYKGSGPMVVDLIAERVIMAIEQGPAVLSNIKAGKLKALAVTTTKRSEALPNVPTLAETVSPGFEAVTWFALYAPKGVPKNVIDKVVPQIAKTMASPEVKERLGAVGVEPASSTPEAVVKRQADETALWKDVIARSKISLED</sequence>
<dbReference type="Gene3D" id="3.40.190.10">
    <property type="entry name" value="Periplasmic binding protein-like II"/>
    <property type="match status" value="1"/>
</dbReference>
<dbReference type="EMBL" id="CP016170">
    <property type="protein sequence ID" value="ANN66624.1"/>
    <property type="molecule type" value="Genomic_DNA"/>
</dbReference>
<dbReference type="Pfam" id="PF03401">
    <property type="entry name" value="TctC"/>
    <property type="match status" value="1"/>
</dbReference>
<evidence type="ECO:0000256" key="1">
    <source>
        <dbReference type="ARBA" id="ARBA00006987"/>
    </source>
</evidence>
<comment type="similarity">
    <text evidence="1">Belongs to the UPF0065 (bug) family.</text>
</comment>
<dbReference type="EMBL" id="CP016171">
    <property type="protein sequence ID" value="ANN71701.1"/>
    <property type="molecule type" value="Genomic_DNA"/>
</dbReference>
<dbReference type="InterPro" id="IPR042100">
    <property type="entry name" value="Bug_dom1"/>
</dbReference>
<keyword evidence="5" id="KW-1185">Reference proteome</keyword>
<evidence type="ECO:0000313" key="4">
    <source>
        <dbReference type="EMBL" id="ANN71701.1"/>
    </source>
</evidence>
<dbReference type="InterPro" id="IPR005064">
    <property type="entry name" value="BUG"/>
</dbReference>
<protein>
    <recommendedName>
        <fullName evidence="7">ABC transporter substrate-binding protein</fullName>
    </recommendedName>
</protein>
<evidence type="ECO:0000313" key="3">
    <source>
        <dbReference type="EMBL" id="ANN66624.1"/>
    </source>
</evidence>
<dbReference type="SUPFAM" id="SSF53850">
    <property type="entry name" value="Periplasmic binding protein-like II"/>
    <property type="match status" value="1"/>
</dbReference>
<dbReference type="KEGG" id="bbro:BAU06_10290"/>
<dbReference type="RefSeq" id="WP_066348227.1">
    <property type="nucleotide sequence ID" value="NZ_CBCSFJ010000026.1"/>
</dbReference>
<organism evidence="4 6">
    <name type="scientific">Bordetella bronchialis</name>
    <dbReference type="NCBI Taxonomy" id="463025"/>
    <lineage>
        <taxon>Bacteria</taxon>
        <taxon>Pseudomonadati</taxon>
        <taxon>Pseudomonadota</taxon>
        <taxon>Betaproteobacteria</taxon>
        <taxon>Burkholderiales</taxon>
        <taxon>Alcaligenaceae</taxon>
        <taxon>Bordetella</taxon>
    </lineage>
</organism>
<dbReference type="AlphaFoldDB" id="A0A193FHM7"/>
<dbReference type="Proteomes" id="UP000091897">
    <property type="component" value="Chromosome"/>
</dbReference>
<gene>
    <name evidence="3" type="ORF">BAU06_10290</name>
    <name evidence="4" type="ORF">BAU08_10480</name>
</gene>
<dbReference type="STRING" id="463025.BAU08_10480"/>
<keyword evidence="2" id="KW-0732">Signal</keyword>
<feature type="chain" id="PRO_5008258171" description="ABC transporter substrate-binding protein" evidence="2">
    <location>
        <begin position="26"/>
        <end position="324"/>
    </location>
</feature>
<evidence type="ECO:0000313" key="5">
    <source>
        <dbReference type="Proteomes" id="UP000091897"/>
    </source>
</evidence>
<dbReference type="PIRSF" id="PIRSF017082">
    <property type="entry name" value="YflP"/>
    <property type="match status" value="1"/>
</dbReference>
<dbReference type="PANTHER" id="PTHR42928:SF5">
    <property type="entry name" value="BLR1237 PROTEIN"/>
    <property type="match status" value="1"/>
</dbReference>
<proteinExistence type="inferred from homology"/>
<dbReference type="PANTHER" id="PTHR42928">
    <property type="entry name" value="TRICARBOXYLATE-BINDING PROTEIN"/>
    <property type="match status" value="1"/>
</dbReference>
<accession>A0A193FHM7</accession>
<dbReference type="Proteomes" id="UP000092213">
    <property type="component" value="Chromosome"/>
</dbReference>
<dbReference type="Gene3D" id="3.40.190.150">
    <property type="entry name" value="Bordetella uptake gene, domain 1"/>
    <property type="match status" value="1"/>
</dbReference>
<dbReference type="CDD" id="cd07012">
    <property type="entry name" value="PBP2_Bug_TTT"/>
    <property type="match status" value="1"/>
</dbReference>
<reference evidence="5 6" key="1">
    <citation type="submission" date="2016-06" db="EMBL/GenBank/DDBJ databases">
        <title>Complete genome sequences of Bordetella bronchialis and Bordetella flabilis.</title>
        <authorList>
            <person name="LiPuma J.J."/>
            <person name="Spilker T."/>
        </authorList>
    </citation>
    <scope>NUCLEOTIDE SEQUENCE [LARGE SCALE GENOMIC DNA]</scope>
    <source>
        <strain evidence="4 6">AU17976</strain>
        <strain evidence="3 5">AU3182</strain>
    </source>
</reference>
<feature type="signal peptide" evidence="2">
    <location>
        <begin position="1"/>
        <end position="25"/>
    </location>
</feature>
<evidence type="ECO:0000256" key="2">
    <source>
        <dbReference type="SAM" id="SignalP"/>
    </source>
</evidence>
<evidence type="ECO:0008006" key="7">
    <source>
        <dbReference type="Google" id="ProtNLM"/>
    </source>
</evidence>
<name>A0A193FHM7_9BORD</name>